<organism evidence="13 14">
    <name type="scientific">Acer saccharum</name>
    <name type="common">Sugar maple</name>
    <dbReference type="NCBI Taxonomy" id="4024"/>
    <lineage>
        <taxon>Eukaryota</taxon>
        <taxon>Viridiplantae</taxon>
        <taxon>Streptophyta</taxon>
        <taxon>Embryophyta</taxon>
        <taxon>Tracheophyta</taxon>
        <taxon>Spermatophyta</taxon>
        <taxon>Magnoliopsida</taxon>
        <taxon>eudicotyledons</taxon>
        <taxon>Gunneridae</taxon>
        <taxon>Pentapetalae</taxon>
        <taxon>rosids</taxon>
        <taxon>malvids</taxon>
        <taxon>Sapindales</taxon>
        <taxon>Sapindaceae</taxon>
        <taxon>Hippocastanoideae</taxon>
        <taxon>Acereae</taxon>
        <taxon>Acer</taxon>
    </lineage>
</organism>
<comment type="subcellular location">
    <subcellularLocation>
        <location evidence="1 9">Nucleus</location>
    </subcellularLocation>
</comment>
<dbReference type="CDD" id="cd17582">
    <property type="entry name" value="psREC_PRR"/>
    <property type="match status" value="1"/>
</dbReference>
<evidence type="ECO:0000256" key="10">
    <source>
        <dbReference type="SAM" id="MobiDB-lite"/>
    </source>
</evidence>
<dbReference type="PANTHER" id="PTHR43874:SF146">
    <property type="entry name" value="TWO-COMPONENT RESPONSE REGULATOR-LIKE APRR9"/>
    <property type="match status" value="1"/>
</dbReference>
<feature type="domain" description="Response regulatory" evidence="11">
    <location>
        <begin position="41"/>
        <end position="159"/>
    </location>
</feature>
<dbReference type="SMART" id="SM00448">
    <property type="entry name" value="REC"/>
    <property type="match status" value="1"/>
</dbReference>
<evidence type="ECO:0000256" key="8">
    <source>
        <dbReference type="PROSITE-ProRule" id="PRU00169"/>
    </source>
</evidence>
<evidence type="ECO:0000313" key="14">
    <source>
        <dbReference type="Proteomes" id="UP001168877"/>
    </source>
</evidence>
<comment type="similarity">
    <text evidence="2">Belongs to the ARR-like family.</text>
</comment>
<evidence type="ECO:0000256" key="9">
    <source>
        <dbReference type="PROSITE-ProRule" id="PRU00357"/>
    </source>
</evidence>
<evidence type="ECO:0000256" key="1">
    <source>
        <dbReference type="ARBA" id="ARBA00004123"/>
    </source>
</evidence>
<keyword evidence="7 9" id="KW-0539">Nucleus</keyword>
<dbReference type="PROSITE" id="PS51017">
    <property type="entry name" value="CCT"/>
    <property type="match status" value="1"/>
</dbReference>
<comment type="caution">
    <text evidence="13">The sequence shown here is derived from an EMBL/GenBank/DDBJ whole genome shotgun (WGS) entry which is preliminary data.</text>
</comment>
<dbReference type="AlphaFoldDB" id="A0AA39VHC5"/>
<evidence type="ECO:0000256" key="6">
    <source>
        <dbReference type="ARBA" id="ARBA00023163"/>
    </source>
</evidence>
<keyword evidence="3" id="KW-0902">Two-component regulatory system</keyword>
<keyword evidence="14" id="KW-1185">Reference proteome</keyword>
<dbReference type="SUPFAM" id="SSF52172">
    <property type="entry name" value="CheY-like"/>
    <property type="match status" value="1"/>
</dbReference>
<protein>
    <submittedName>
        <fullName evidence="13">Uncharacterized protein</fullName>
    </submittedName>
</protein>
<keyword evidence="6" id="KW-0804">Transcription</keyword>
<dbReference type="PANTHER" id="PTHR43874">
    <property type="entry name" value="TWO-COMPONENT RESPONSE REGULATOR"/>
    <property type="match status" value="1"/>
</dbReference>
<evidence type="ECO:0000256" key="7">
    <source>
        <dbReference type="ARBA" id="ARBA00023242"/>
    </source>
</evidence>
<feature type="region of interest" description="Disordered" evidence="10">
    <location>
        <begin position="178"/>
        <end position="217"/>
    </location>
</feature>
<keyword evidence="5" id="KW-0090">Biological rhythms</keyword>
<evidence type="ECO:0000256" key="4">
    <source>
        <dbReference type="ARBA" id="ARBA00023015"/>
    </source>
</evidence>
<sequence length="710" mass="78051">MGEAVVSSEGAMEMEMEMEKEKNGSSEVVRWEKFMPRTVLRVLLVEADDSTRHIITALLRKCSYRVSAVPDGLMAWEALKAQPHNIDLVLTEVDLPSISGFTLLTLVMEHDICKNIPVIMMSSHDSICIVLKCMLKGAADFLIKPVRRNELRNLWQHVWRRQSLLGGHVPQNPLVVQRKSEATSENNASSNHSSDDTTSTPKLKQSSEKGSDAQSSCTSPYLEAESACVQNMQGLSHKCRSASNLSNIDMEKHDEHVKLEKESIKPEIKFGEKLDRSGSEVALSSDAHTSTASGVENDSVCVKTSLQGDGVGPESDIGDANLTRGIHGCNDELIEPTSRAIDLIGTFNNHPTSSDGQCIFNDGINKFEFDPHLELSLRNFFPSSSKDQGATERHNLNHSTASAFSRYDNSKTSSTPFSKFTELKDGSSISSELVFNQLYENATGKVQPRGAPSSNRTENLTSPVIGQSGQAEVIFPSPILPSPQLGFSPVSGVRFDNTRAGYTQAFPPIFYTQSGLPPAWSPQSLCQREQSPFPTCTSAHSNPDIYGLEQGYQWGNGTSSNSIDQAVCEQKDVELLEEMRQGSPADGQSACSSLCNGLGNNDNSCTSGGPCSRIDEISTLTQAINKGTAPESMNEGTLLSHDRFRGTDSHRSSQREAALTKFRLKRKDRCFEKKVRYQSRKNLAEQRPRVKGQFVRQTRNNTTTMANVHM</sequence>
<comment type="caution">
    <text evidence="8">Lacks conserved residue(s) required for the propagation of feature annotation.</text>
</comment>
<name>A0AA39VHC5_ACESA</name>
<dbReference type="Gene3D" id="3.40.50.2300">
    <property type="match status" value="1"/>
</dbReference>
<evidence type="ECO:0000256" key="2">
    <source>
        <dbReference type="ARBA" id="ARBA00010330"/>
    </source>
</evidence>
<dbReference type="InterPro" id="IPR001789">
    <property type="entry name" value="Sig_transdc_resp-reg_receiver"/>
</dbReference>
<keyword evidence="4" id="KW-0805">Transcription regulation</keyword>
<reference evidence="13" key="2">
    <citation type="submission" date="2023-06" db="EMBL/GenBank/DDBJ databases">
        <authorList>
            <person name="Swenson N.G."/>
            <person name="Wegrzyn J.L."/>
            <person name="Mcevoy S.L."/>
        </authorList>
    </citation>
    <scope>NUCLEOTIDE SEQUENCE</scope>
    <source>
        <strain evidence="13">NS2018</strain>
        <tissue evidence="13">Leaf</tissue>
    </source>
</reference>
<dbReference type="GO" id="GO:0005634">
    <property type="term" value="C:nucleus"/>
    <property type="evidence" value="ECO:0007669"/>
    <property type="project" value="UniProtKB-SubCell"/>
</dbReference>
<dbReference type="PROSITE" id="PS50110">
    <property type="entry name" value="RESPONSE_REGULATORY"/>
    <property type="match status" value="1"/>
</dbReference>
<accession>A0AA39VHC5</accession>
<dbReference type="EMBL" id="JAUESC010000384">
    <property type="protein sequence ID" value="KAK0580317.1"/>
    <property type="molecule type" value="Genomic_DNA"/>
</dbReference>
<evidence type="ECO:0000256" key="3">
    <source>
        <dbReference type="ARBA" id="ARBA00023012"/>
    </source>
</evidence>
<dbReference type="InterPro" id="IPR010402">
    <property type="entry name" value="CCT_domain"/>
</dbReference>
<feature type="domain" description="CCT" evidence="12">
    <location>
        <begin position="655"/>
        <end position="697"/>
    </location>
</feature>
<gene>
    <name evidence="13" type="ORF">LWI29_000612</name>
</gene>
<evidence type="ECO:0000313" key="13">
    <source>
        <dbReference type="EMBL" id="KAK0580317.1"/>
    </source>
</evidence>
<dbReference type="Pfam" id="PF06203">
    <property type="entry name" value="CCT"/>
    <property type="match status" value="1"/>
</dbReference>
<evidence type="ECO:0000259" key="12">
    <source>
        <dbReference type="PROSITE" id="PS51017"/>
    </source>
</evidence>
<dbReference type="InterPro" id="IPR011006">
    <property type="entry name" value="CheY-like_superfamily"/>
</dbReference>
<dbReference type="GO" id="GO:0048511">
    <property type="term" value="P:rhythmic process"/>
    <property type="evidence" value="ECO:0007669"/>
    <property type="project" value="UniProtKB-KW"/>
</dbReference>
<reference evidence="13" key="1">
    <citation type="journal article" date="2022" name="Plant J.">
        <title>Strategies of tolerance reflected in two North American maple genomes.</title>
        <authorList>
            <person name="McEvoy S.L."/>
            <person name="Sezen U.U."/>
            <person name="Trouern-Trend A."/>
            <person name="McMahon S.M."/>
            <person name="Schaberg P.G."/>
            <person name="Yang J."/>
            <person name="Wegrzyn J.L."/>
            <person name="Swenson N.G."/>
        </authorList>
    </citation>
    <scope>NUCLEOTIDE SEQUENCE</scope>
    <source>
        <strain evidence="13">NS2018</strain>
    </source>
</reference>
<proteinExistence type="inferred from homology"/>
<dbReference type="GO" id="GO:0009736">
    <property type="term" value="P:cytokinin-activated signaling pathway"/>
    <property type="evidence" value="ECO:0007669"/>
    <property type="project" value="InterPro"/>
</dbReference>
<dbReference type="InterPro" id="IPR045279">
    <property type="entry name" value="ARR-like"/>
</dbReference>
<evidence type="ECO:0000256" key="5">
    <source>
        <dbReference type="ARBA" id="ARBA00023108"/>
    </source>
</evidence>
<evidence type="ECO:0000259" key="11">
    <source>
        <dbReference type="PROSITE" id="PS50110"/>
    </source>
</evidence>
<dbReference type="Proteomes" id="UP001168877">
    <property type="component" value="Unassembled WGS sequence"/>
</dbReference>
<dbReference type="GO" id="GO:0000160">
    <property type="term" value="P:phosphorelay signal transduction system"/>
    <property type="evidence" value="ECO:0007669"/>
    <property type="project" value="UniProtKB-KW"/>
</dbReference>
<dbReference type="Pfam" id="PF00072">
    <property type="entry name" value="Response_reg"/>
    <property type="match status" value="1"/>
</dbReference>
<feature type="compositionally biased region" description="Low complexity" evidence="10">
    <location>
        <begin position="183"/>
        <end position="200"/>
    </location>
</feature>